<dbReference type="RefSeq" id="XP_011299095.1">
    <property type="nucleotide sequence ID" value="XM_011300793.1"/>
</dbReference>
<evidence type="ECO:0000313" key="3">
    <source>
        <dbReference type="RefSeq" id="XP_011299095.1"/>
    </source>
</evidence>
<gene>
    <name evidence="3" type="primary">LOC105264140</name>
</gene>
<dbReference type="PANTHER" id="PTHR11440">
    <property type="entry name" value="LECITHIN-CHOLESTEROL ACYLTRANSFERASE-RELATED"/>
    <property type="match status" value="1"/>
</dbReference>
<evidence type="ECO:0000313" key="2">
    <source>
        <dbReference type="Proteomes" id="UP000694866"/>
    </source>
</evidence>
<feature type="signal peptide" evidence="1">
    <location>
        <begin position="1"/>
        <end position="23"/>
    </location>
</feature>
<sequence length="409" mass="46218">MITKRTLIYSIILLCSASNNVDSWRFRGNKRSPVVLVPGDGGSQVEAKLNKSSVVHYLCEKTSTEYFNIWLNLELLVPIIIDCFIDNMKLTYDNTTRTTSNTPGVDINIPGWGDPFMVEWLDPSKASPGGYFKDVGNMLVSDLGYVRNLSLRGAPYDFRKAPNENGEYFKKLKTLIEETYLMNDKQPVTLIAHSMGGPMCLLFLQRQNQKWKNMYINSLITLGAVWGGSVKALKVFAIGDDLGAYLLRESILRNQQITSPSLGWLIPSSLFWKNSEVLVQTQTTNYTLNNLQQFFLDINVPNGWEFRKDTEVYQKDFTAPGVEVHCLHGANVDTVERLFYKAGATLDSHPQLINGDGDGTVNARSLEGCQHWQGKQNAKIYHQVFPHVDHMQILSNQSVLNYIKTVLTF</sequence>
<dbReference type="Gene3D" id="3.40.50.1820">
    <property type="entry name" value="alpha/beta hydrolase"/>
    <property type="match status" value="2"/>
</dbReference>
<dbReference type="GO" id="GO:0006629">
    <property type="term" value="P:lipid metabolic process"/>
    <property type="evidence" value="ECO:0007669"/>
    <property type="project" value="InterPro"/>
</dbReference>
<evidence type="ECO:0000256" key="1">
    <source>
        <dbReference type="SAM" id="SignalP"/>
    </source>
</evidence>
<dbReference type="GeneID" id="105264140"/>
<dbReference type="KEGG" id="fas:105264140"/>
<dbReference type="Pfam" id="PF02450">
    <property type="entry name" value="LCAT"/>
    <property type="match status" value="1"/>
</dbReference>
<dbReference type="InterPro" id="IPR029058">
    <property type="entry name" value="AB_hydrolase_fold"/>
</dbReference>
<reference evidence="3" key="1">
    <citation type="submission" date="2025-08" db="UniProtKB">
        <authorList>
            <consortium name="RefSeq"/>
        </authorList>
    </citation>
    <scope>IDENTIFICATION</scope>
    <source>
        <strain evidence="3">USDA-PBARC FA_bdor</strain>
        <tissue evidence="3">Whole organism</tissue>
    </source>
</reference>
<accession>A0A9R1SXP9</accession>
<name>A0A9R1SXP9_9HYME</name>
<dbReference type="InterPro" id="IPR003386">
    <property type="entry name" value="LACT/PDAT_acylTrfase"/>
</dbReference>
<dbReference type="Proteomes" id="UP000694866">
    <property type="component" value="Unplaced"/>
</dbReference>
<keyword evidence="2" id="KW-1185">Reference proteome</keyword>
<dbReference type="AlphaFoldDB" id="A0A9R1SXP9"/>
<dbReference type="OrthoDB" id="190846at2759"/>
<organism evidence="2 3">
    <name type="scientific">Fopius arisanus</name>
    <dbReference type="NCBI Taxonomy" id="64838"/>
    <lineage>
        <taxon>Eukaryota</taxon>
        <taxon>Metazoa</taxon>
        <taxon>Ecdysozoa</taxon>
        <taxon>Arthropoda</taxon>
        <taxon>Hexapoda</taxon>
        <taxon>Insecta</taxon>
        <taxon>Pterygota</taxon>
        <taxon>Neoptera</taxon>
        <taxon>Endopterygota</taxon>
        <taxon>Hymenoptera</taxon>
        <taxon>Apocrita</taxon>
        <taxon>Ichneumonoidea</taxon>
        <taxon>Braconidae</taxon>
        <taxon>Opiinae</taxon>
        <taxon>Fopius</taxon>
    </lineage>
</organism>
<dbReference type="GO" id="GO:0008374">
    <property type="term" value="F:O-acyltransferase activity"/>
    <property type="evidence" value="ECO:0007669"/>
    <property type="project" value="InterPro"/>
</dbReference>
<protein>
    <submittedName>
        <fullName evidence="3">Group XV phospholipase A2</fullName>
    </submittedName>
</protein>
<dbReference type="SUPFAM" id="SSF53474">
    <property type="entry name" value="alpha/beta-Hydrolases"/>
    <property type="match status" value="1"/>
</dbReference>
<feature type="chain" id="PRO_5040433335" evidence="1">
    <location>
        <begin position="24"/>
        <end position="409"/>
    </location>
</feature>
<proteinExistence type="predicted"/>
<keyword evidence="1" id="KW-0732">Signal</keyword>